<proteinExistence type="inferred from homology"/>
<accession>A0A1I3RMW0</accession>
<organism evidence="3 4">
    <name type="scientific">Marinobacter persicus</name>
    <dbReference type="NCBI Taxonomy" id="930118"/>
    <lineage>
        <taxon>Bacteria</taxon>
        <taxon>Pseudomonadati</taxon>
        <taxon>Pseudomonadota</taxon>
        <taxon>Gammaproteobacteria</taxon>
        <taxon>Pseudomonadales</taxon>
        <taxon>Marinobacteraceae</taxon>
        <taxon>Marinobacter</taxon>
    </lineage>
</organism>
<dbReference type="Pfam" id="PF00582">
    <property type="entry name" value="Usp"/>
    <property type="match status" value="1"/>
</dbReference>
<dbReference type="Proteomes" id="UP000199445">
    <property type="component" value="Unassembled WGS sequence"/>
</dbReference>
<gene>
    <name evidence="3" type="ORF">SAMN05216429_1038</name>
</gene>
<keyword evidence="4" id="KW-1185">Reference proteome</keyword>
<dbReference type="CDD" id="cd00293">
    <property type="entry name" value="USP-like"/>
    <property type="match status" value="1"/>
</dbReference>
<dbReference type="SUPFAM" id="SSF52402">
    <property type="entry name" value="Adenine nucleotide alpha hydrolases-like"/>
    <property type="match status" value="1"/>
</dbReference>
<evidence type="ECO:0000259" key="2">
    <source>
        <dbReference type="Pfam" id="PF00582"/>
    </source>
</evidence>
<dbReference type="AlphaFoldDB" id="A0A1I3RMW0"/>
<comment type="similarity">
    <text evidence="1">Belongs to the universal stress protein A family.</text>
</comment>
<dbReference type="OrthoDB" id="9792500at2"/>
<dbReference type="PANTHER" id="PTHR46268">
    <property type="entry name" value="STRESS RESPONSE PROTEIN NHAX"/>
    <property type="match status" value="1"/>
</dbReference>
<protein>
    <submittedName>
        <fullName evidence="3">Nucleotide-binding universal stress protein, UspA family</fullName>
    </submittedName>
</protein>
<sequence>MYHEILVPVDLSHLDKLVKALNTAIDMAKHYNARLHYVTVTNSTPGTAAHNPEELAAKMETFAREQGQAHGIQTDYKVLESVDTAVELDEKLIGAIKDIQADLVVMASHPPGMGDKLHLLRSNGAEIVKHTDVSVFIVR</sequence>
<dbReference type="InterPro" id="IPR014729">
    <property type="entry name" value="Rossmann-like_a/b/a_fold"/>
</dbReference>
<reference evidence="3 4" key="1">
    <citation type="submission" date="2016-10" db="EMBL/GenBank/DDBJ databases">
        <authorList>
            <person name="de Groot N.N."/>
        </authorList>
    </citation>
    <scope>NUCLEOTIDE SEQUENCE [LARGE SCALE GENOMIC DNA]</scope>
    <source>
        <strain evidence="3 4">IBRC-M 10445</strain>
    </source>
</reference>
<dbReference type="Gene3D" id="3.40.50.620">
    <property type="entry name" value="HUPs"/>
    <property type="match status" value="1"/>
</dbReference>
<evidence type="ECO:0000256" key="1">
    <source>
        <dbReference type="ARBA" id="ARBA00008791"/>
    </source>
</evidence>
<feature type="domain" description="UspA" evidence="2">
    <location>
        <begin position="1"/>
        <end position="139"/>
    </location>
</feature>
<dbReference type="InterPro" id="IPR006016">
    <property type="entry name" value="UspA"/>
</dbReference>
<dbReference type="PANTHER" id="PTHR46268:SF6">
    <property type="entry name" value="UNIVERSAL STRESS PROTEIN UP12"/>
    <property type="match status" value="1"/>
</dbReference>
<evidence type="ECO:0000313" key="4">
    <source>
        <dbReference type="Proteomes" id="UP000199445"/>
    </source>
</evidence>
<dbReference type="RefSeq" id="WP_091701887.1">
    <property type="nucleotide sequence ID" value="NZ_BMYN01000003.1"/>
</dbReference>
<name>A0A1I3RMW0_9GAMM</name>
<evidence type="ECO:0000313" key="3">
    <source>
        <dbReference type="EMBL" id="SFJ47608.1"/>
    </source>
</evidence>
<dbReference type="EMBL" id="FOSC01000003">
    <property type="protein sequence ID" value="SFJ47608.1"/>
    <property type="molecule type" value="Genomic_DNA"/>
</dbReference>